<keyword evidence="3" id="KW-1185">Reference proteome</keyword>
<organism evidence="2 3">
    <name type="scientific">Symbiobacterium terraclitae</name>
    <dbReference type="NCBI Taxonomy" id="557451"/>
    <lineage>
        <taxon>Bacteria</taxon>
        <taxon>Bacillati</taxon>
        <taxon>Bacillota</taxon>
        <taxon>Clostridia</taxon>
        <taxon>Eubacteriales</taxon>
        <taxon>Symbiobacteriaceae</taxon>
        <taxon>Symbiobacterium</taxon>
    </lineage>
</organism>
<evidence type="ECO:0000259" key="1">
    <source>
        <dbReference type="SMART" id="SM00834"/>
    </source>
</evidence>
<feature type="domain" description="Putative regulatory protein FmdB zinc ribbon" evidence="1">
    <location>
        <begin position="1"/>
        <end position="41"/>
    </location>
</feature>
<proteinExistence type="predicted"/>
<reference evidence="2 3" key="1">
    <citation type="submission" date="2021-03" db="EMBL/GenBank/DDBJ databases">
        <title>Genomic Encyclopedia of Type Strains, Phase IV (KMG-IV): sequencing the most valuable type-strain genomes for metagenomic binning, comparative biology and taxonomic classification.</title>
        <authorList>
            <person name="Goeker M."/>
        </authorList>
    </citation>
    <scope>NUCLEOTIDE SEQUENCE [LARGE SCALE GENOMIC DNA]</scope>
    <source>
        <strain evidence="2 3">DSM 27138</strain>
    </source>
</reference>
<accession>A0ABS4JQF8</accession>
<dbReference type="Pfam" id="PF09723">
    <property type="entry name" value="Zn_ribbon_8"/>
    <property type="match status" value="1"/>
</dbReference>
<gene>
    <name evidence="2" type="ORF">J2Z79_001156</name>
</gene>
<name>A0ABS4JQF8_9FIRM</name>
<protein>
    <submittedName>
        <fullName evidence="2">FmdB family regulatory protein</fullName>
    </submittedName>
</protein>
<sequence length="63" mass="6823">MPFYRFECEQCGHRFEELVAYSRRDEVVCPHCKGSTRVLVSSCASHVGGGGSAASSAPAPRFT</sequence>
<dbReference type="RefSeq" id="WP_209465912.1">
    <property type="nucleotide sequence ID" value="NZ_JAGGLG010000007.1"/>
</dbReference>
<dbReference type="EMBL" id="JAGGLG010000007">
    <property type="protein sequence ID" value="MBP2017771.1"/>
    <property type="molecule type" value="Genomic_DNA"/>
</dbReference>
<evidence type="ECO:0000313" key="2">
    <source>
        <dbReference type="EMBL" id="MBP2017771.1"/>
    </source>
</evidence>
<dbReference type="SMART" id="SM00834">
    <property type="entry name" value="CxxC_CXXC_SSSS"/>
    <property type="match status" value="1"/>
</dbReference>
<comment type="caution">
    <text evidence="2">The sequence shown here is derived from an EMBL/GenBank/DDBJ whole genome shotgun (WGS) entry which is preliminary data.</text>
</comment>
<evidence type="ECO:0000313" key="3">
    <source>
        <dbReference type="Proteomes" id="UP001519289"/>
    </source>
</evidence>
<dbReference type="InterPro" id="IPR013429">
    <property type="entry name" value="Regulatory_FmdB_Zinc_ribbon"/>
</dbReference>
<dbReference type="NCBIfam" id="TIGR02605">
    <property type="entry name" value="CxxC_CxxC_SSSS"/>
    <property type="match status" value="1"/>
</dbReference>
<dbReference type="Proteomes" id="UP001519289">
    <property type="component" value="Unassembled WGS sequence"/>
</dbReference>